<proteinExistence type="predicted"/>
<name>A0A2K3KSN5_TRIPR</name>
<reference evidence="1 2" key="2">
    <citation type="journal article" date="2017" name="Front. Plant Sci.">
        <title>Gene Classification and Mining of Molecular Markers Useful in Red Clover (Trifolium pratense) Breeding.</title>
        <authorList>
            <person name="Istvanek J."/>
            <person name="Dluhosova J."/>
            <person name="Dluhos P."/>
            <person name="Patkova L."/>
            <person name="Nedelnik J."/>
            <person name="Repkova J."/>
        </authorList>
    </citation>
    <scope>NUCLEOTIDE SEQUENCE [LARGE SCALE GENOMIC DNA]</scope>
    <source>
        <strain evidence="2">cv. Tatra</strain>
        <tissue evidence="1">Young leaves</tissue>
    </source>
</reference>
<sequence length="18" mass="2146">MLNSIILTMHEFVLQVKE</sequence>
<evidence type="ECO:0000313" key="1">
    <source>
        <dbReference type="EMBL" id="PNX69296.1"/>
    </source>
</evidence>
<accession>A0A2K3KSN5</accession>
<dbReference type="Proteomes" id="UP000236291">
    <property type="component" value="Unassembled WGS sequence"/>
</dbReference>
<gene>
    <name evidence="1" type="ORF">L195_g064367</name>
</gene>
<dbReference type="EMBL" id="ASHM01246093">
    <property type="protein sequence ID" value="PNX69296.1"/>
    <property type="molecule type" value="Genomic_DNA"/>
</dbReference>
<dbReference type="AlphaFoldDB" id="A0A2K3KSN5"/>
<comment type="caution">
    <text evidence="1">The sequence shown here is derived from an EMBL/GenBank/DDBJ whole genome shotgun (WGS) entry which is preliminary data.</text>
</comment>
<feature type="non-terminal residue" evidence="1">
    <location>
        <position position="18"/>
    </location>
</feature>
<reference evidence="1 2" key="1">
    <citation type="journal article" date="2014" name="Am. J. Bot.">
        <title>Genome assembly and annotation for red clover (Trifolium pratense; Fabaceae).</title>
        <authorList>
            <person name="Istvanek J."/>
            <person name="Jaros M."/>
            <person name="Krenek A."/>
            <person name="Repkova J."/>
        </authorList>
    </citation>
    <scope>NUCLEOTIDE SEQUENCE [LARGE SCALE GENOMIC DNA]</scope>
    <source>
        <strain evidence="2">cv. Tatra</strain>
        <tissue evidence="1">Young leaves</tissue>
    </source>
</reference>
<organism evidence="1 2">
    <name type="scientific">Trifolium pratense</name>
    <name type="common">Red clover</name>
    <dbReference type="NCBI Taxonomy" id="57577"/>
    <lineage>
        <taxon>Eukaryota</taxon>
        <taxon>Viridiplantae</taxon>
        <taxon>Streptophyta</taxon>
        <taxon>Embryophyta</taxon>
        <taxon>Tracheophyta</taxon>
        <taxon>Spermatophyta</taxon>
        <taxon>Magnoliopsida</taxon>
        <taxon>eudicotyledons</taxon>
        <taxon>Gunneridae</taxon>
        <taxon>Pentapetalae</taxon>
        <taxon>rosids</taxon>
        <taxon>fabids</taxon>
        <taxon>Fabales</taxon>
        <taxon>Fabaceae</taxon>
        <taxon>Papilionoideae</taxon>
        <taxon>50 kb inversion clade</taxon>
        <taxon>NPAAA clade</taxon>
        <taxon>Hologalegina</taxon>
        <taxon>IRL clade</taxon>
        <taxon>Trifolieae</taxon>
        <taxon>Trifolium</taxon>
    </lineage>
</organism>
<protein>
    <submittedName>
        <fullName evidence="1">Uncharacterized protein</fullName>
    </submittedName>
</protein>
<evidence type="ECO:0000313" key="2">
    <source>
        <dbReference type="Proteomes" id="UP000236291"/>
    </source>
</evidence>